<dbReference type="EMBL" id="ML978828">
    <property type="protein sequence ID" value="KAF2083212.1"/>
    <property type="molecule type" value="Genomic_DNA"/>
</dbReference>
<gene>
    <name evidence="2" type="ORF">K490DRAFT_60677</name>
</gene>
<organism evidence="2 3">
    <name type="scientific">Saccharata proteae CBS 121410</name>
    <dbReference type="NCBI Taxonomy" id="1314787"/>
    <lineage>
        <taxon>Eukaryota</taxon>
        <taxon>Fungi</taxon>
        <taxon>Dikarya</taxon>
        <taxon>Ascomycota</taxon>
        <taxon>Pezizomycotina</taxon>
        <taxon>Dothideomycetes</taxon>
        <taxon>Dothideomycetes incertae sedis</taxon>
        <taxon>Botryosphaeriales</taxon>
        <taxon>Saccharataceae</taxon>
        <taxon>Saccharata</taxon>
    </lineage>
</organism>
<comment type="caution">
    <text evidence="2">The sequence shown here is derived from an EMBL/GenBank/DDBJ whole genome shotgun (WGS) entry which is preliminary data.</text>
</comment>
<proteinExistence type="predicted"/>
<dbReference type="OrthoDB" id="3945102at2759"/>
<dbReference type="AlphaFoldDB" id="A0A9P4HLW1"/>
<protein>
    <recommendedName>
        <fullName evidence="4">BTB domain-containing protein</fullName>
    </recommendedName>
</protein>
<feature type="region of interest" description="Disordered" evidence="1">
    <location>
        <begin position="252"/>
        <end position="284"/>
    </location>
</feature>
<evidence type="ECO:0000313" key="2">
    <source>
        <dbReference type="EMBL" id="KAF2083212.1"/>
    </source>
</evidence>
<name>A0A9P4HLW1_9PEZI</name>
<keyword evidence="3" id="KW-1185">Reference proteome</keyword>
<evidence type="ECO:0008006" key="4">
    <source>
        <dbReference type="Google" id="ProtNLM"/>
    </source>
</evidence>
<feature type="compositionally biased region" description="Low complexity" evidence="1">
    <location>
        <begin position="258"/>
        <end position="267"/>
    </location>
</feature>
<dbReference type="Proteomes" id="UP000799776">
    <property type="component" value="Unassembled WGS sequence"/>
</dbReference>
<feature type="region of interest" description="Disordered" evidence="1">
    <location>
        <begin position="367"/>
        <end position="398"/>
    </location>
</feature>
<evidence type="ECO:0000313" key="3">
    <source>
        <dbReference type="Proteomes" id="UP000799776"/>
    </source>
</evidence>
<accession>A0A9P4HLW1</accession>
<sequence length="415" mass="45885">MDNLSFLDEGSKGQASLYIHSPDDTRIIDGLVISRIEERCPLLAWSFESGKSSLAKASIEVMSPESGICFLRYCYTGDCIDGSNAGGSSLLVLCELFKLAIDYECPELRVKVHGYIVNEIELAGSFPQPLEHLVPSIWFIFEKLADQKSLIDAILHYCISCYKYHKLGEDPEFLNLVKENEAFHKSLFKVHTLRHFEITKLLTAAQLDCMDLFKLPGLRVASRRAEVTDHDFHHNLWAEPSCELADRGEVAPSNLVGTPERPTTTPTDDSRPASPVLPVPEPVEAGDWITRMSALALEEDTGTEVDQTLDVQAGPCQQVQQSEKAAGRLTASFNDENNADVEVHAGLENLHNDKAEDQRIAEQSLSVEAAGKRPDQSVAEDESNTADQTAASNPFGDYEIVYNSDSDWSLVSQPK</sequence>
<evidence type="ECO:0000256" key="1">
    <source>
        <dbReference type="SAM" id="MobiDB-lite"/>
    </source>
</evidence>
<reference evidence="2" key="1">
    <citation type="journal article" date="2020" name="Stud. Mycol.">
        <title>101 Dothideomycetes genomes: a test case for predicting lifestyles and emergence of pathogens.</title>
        <authorList>
            <person name="Haridas S."/>
            <person name="Albert R."/>
            <person name="Binder M."/>
            <person name="Bloem J."/>
            <person name="Labutti K."/>
            <person name="Salamov A."/>
            <person name="Andreopoulos B."/>
            <person name="Baker S."/>
            <person name="Barry K."/>
            <person name="Bills G."/>
            <person name="Bluhm B."/>
            <person name="Cannon C."/>
            <person name="Castanera R."/>
            <person name="Culley D."/>
            <person name="Daum C."/>
            <person name="Ezra D."/>
            <person name="Gonzalez J."/>
            <person name="Henrissat B."/>
            <person name="Kuo A."/>
            <person name="Liang C."/>
            <person name="Lipzen A."/>
            <person name="Lutzoni F."/>
            <person name="Magnuson J."/>
            <person name="Mondo S."/>
            <person name="Nolan M."/>
            <person name="Ohm R."/>
            <person name="Pangilinan J."/>
            <person name="Park H.-J."/>
            <person name="Ramirez L."/>
            <person name="Alfaro M."/>
            <person name="Sun H."/>
            <person name="Tritt A."/>
            <person name="Yoshinaga Y."/>
            <person name="Zwiers L.-H."/>
            <person name="Turgeon B."/>
            <person name="Goodwin S."/>
            <person name="Spatafora J."/>
            <person name="Crous P."/>
            <person name="Grigoriev I."/>
        </authorList>
    </citation>
    <scope>NUCLEOTIDE SEQUENCE</scope>
    <source>
        <strain evidence="2">CBS 121410</strain>
    </source>
</reference>